<evidence type="ECO:0000256" key="1">
    <source>
        <dbReference type="ARBA" id="ARBA00022849"/>
    </source>
</evidence>
<dbReference type="Pfam" id="PF01022">
    <property type="entry name" value="HTH_5"/>
    <property type="match status" value="1"/>
</dbReference>
<dbReference type="InterPro" id="IPR036388">
    <property type="entry name" value="WH-like_DNA-bd_sf"/>
</dbReference>
<keyword evidence="4" id="KW-0804">Transcription</keyword>
<keyword evidence="1" id="KW-0059">Arsenical resistance</keyword>
<dbReference type="GO" id="GO:0046685">
    <property type="term" value="P:response to arsenic-containing substance"/>
    <property type="evidence" value="ECO:0007669"/>
    <property type="project" value="UniProtKB-KW"/>
</dbReference>
<evidence type="ECO:0000256" key="4">
    <source>
        <dbReference type="ARBA" id="ARBA00023163"/>
    </source>
</evidence>
<evidence type="ECO:0000256" key="2">
    <source>
        <dbReference type="ARBA" id="ARBA00023015"/>
    </source>
</evidence>
<dbReference type="STRING" id="391936.S7S_17780"/>
<dbReference type="PANTHER" id="PTHR33154">
    <property type="entry name" value="TRANSCRIPTIONAL REGULATOR, ARSR FAMILY"/>
    <property type="match status" value="1"/>
</dbReference>
<evidence type="ECO:0000256" key="3">
    <source>
        <dbReference type="ARBA" id="ARBA00023125"/>
    </source>
</evidence>
<dbReference type="GO" id="GO:0003700">
    <property type="term" value="F:DNA-binding transcription factor activity"/>
    <property type="evidence" value="ECO:0007669"/>
    <property type="project" value="InterPro"/>
</dbReference>
<feature type="domain" description="HTH arsR-type" evidence="5">
    <location>
        <begin position="1"/>
        <end position="92"/>
    </location>
</feature>
<reference evidence="6 7" key="1">
    <citation type="journal article" date="2012" name="J. Bacteriol.">
        <title>Genome sequence of an alkane-degrading bacterium, Alcanivorax pacificus type strain W11-5, isolated from deep sea sediment.</title>
        <authorList>
            <person name="Lai Q."/>
            <person name="Shao Z."/>
        </authorList>
    </citation>
    <scope>NUCLEOTIDE SEQUENCE [LARGE SCALE GENOMIC DNA]</scope>
    <source>
        <strain evidence="6 7">W11-5</strain>
    </source>
</reference>
<dbReference type="Proteomes" id="UP000006764">
    <property type="component" value="Chromosome"/>
</dbReference>
<dbReference type="Gene3D" id="1.10.10.10">
    <property type="entry name" value="Winged helix-like DNA-binding domain superfamily/Winged helix DNA-binding domain"/>
    <property type="match status" value="1"/>
</dbReference>
<dbReference type="GO" id="GO:0003677">
    <property type="term" value="F:DNA binding"/>
    <property type="evidence" value="ECO:0007669"/>
    <property type="project" value="UniProtKB-KW"/>
</dbReference>
<dbReference type="NCBIfam" id="NF007528">
    <property type="entry name" value="PRK10141.1"/>
    <property type="match status" value="1"/>
</dbReference>
<dbReference type="EMBL" id="CP004387">
    <property type="protein sequence ID" value="AJD49968.1"/>
    <property type="molecule type" value="Genomic_DNA"/>
</dbReference>
<dbReference type="InterPro" id="IPR011991">
    <property type="entry name" value="ArsR-like_HTH"/>
</dbReference>
<dbReference type="CDD" id="cd00090">
    <property type="entry name" value="HTH_ARSR"/>
    <property type="match status" value="1"/>
</dbReference>
<dbReference type="PRINTS" id="PR00778">
    <property type="entry name" value="HTHARSR"/>
</dbReference>
<dbReference type="RefSeq" id="WP_008734703.1">
    <property type="nucleotide sequence ID" value="NZ_CP004387.1"/>
</dbReference>
<dbReference type="SUPFAM" id="SSF46785">
    <property type="entry name" value="Winged helix' DNA-binding domain"/>
    <property type="match status" value="1"/>
</dbReference>
<dbReference type="InterPro" id="IPR036390">
    <property type="entry name" value="WH_DNA-bd_sf"/>
</dbReference>
<sequence length="107" mass="11570">MADLTPVMLCKCLADDTRLSAVMLLSRFGEVCVCDLVSALSLPQSTVSRHLAQLRSCGIVQDRRAGQWVHYRLSETMPDWAFAVISQLTGAAAASRGALLKRAANCC</sequence>
<dbReference type="NCBIfam" id="NF033788">
    <property type="entry name" value="HTH_metalloreg"/>
    <property type="match status" value="1"/>
</dbReference>
<dbReference type="HOGENOM" id="CLU_097806_3_1_6"/>
<evidence type="ECO:0000313" key="6">
    <source>
        <dbReference type="EMBL" id="AJD49968.1"/>
    </source>
</evidence>
<dbReference type="OrthoDB" id="9793058at2"/>
<keyword evidence="3" id="KW-0238">DNA-binding</keyword>
<dbReference type="PANTHER" id="PTHR33154:SF18">
    <property type="entry name" value="ARSENICAL RESISTANCE OPERON REPRESSOR"/>
    <property type="match status" value="1"/>
</dbReference>
<evidence type="ECO:0000259" key="5">
    <source>
        <dbReference type="PROSITE" id="PS50987"/>
    </source>
</evidence>
<dbReference type="AlphaFoldDB" id="A0A0B4XU27"/>
<keyword evidence="7" id="KW-1185">Reference proteome</keyword>
<keyword evidence="2" id="KW-0805">Transcription regulation</keyword>
<gene>
    <name evidence="6" type="ORF">S7S_17780</name>
</gene>
<dbReference type="InterPro" id="IPR051081">
    <property type="entry name" value="HTH_MetalResp_TranReg"/>
</dbReference>
<name>A0A0B4XU27_9GAMM</name>
<protein>
    <submittedName>
        <fullName evidence="6">Arsenic resistance operon regulator</fullName>
    </submittedName>
</protein>
<dbReference type="PROSITE" id="PS50987">
    <property type="entry name" value="HTH_ARSR_2"/>
    <property type="match status" value="1"/>
</dbReference>
<proteinExistence type="predicted"/>
<dbReference type="SMART" id="SM00418">
    <property type="entry name" value="HTH_ARSR"/>
    <property type="match status" value="1"/>
</dbReference>
<evidence type="ECO:0000313" key="7">
    <source>
        <dbReference type="Proteomes" id="UP000006764"/>
    </source>
</evidence>
<accession>A0A0B4XU27</accession>
<dbReference type="KEGG" id="apac:S7S_17780"/>
<dbReference type="InterPro" id="IPR001845">
    <property type="entry name" value="HTH_ArsR_DNA-bd_dom"/>
</dbReference>
<organism evidence="6 7">
    <name type="scientific">Isoalcanivorax pacificus W11-5</name>
    <dbReference type="NCBI Taxonomy" id="391936"/>
    <lineage>
        <taxon>Bacteria</taxon>
        <taxon>Pseudomonadati</taxon>
        <taxon>Pseudomonadota</taxon>
        <taxon>Gammaproteobacteria</taxon>
        <taxon>Oceanospirillales</taxon>
        <taxon>Alcanivoracaceae</taxon>
        <taxon>Isoalcanivorax</taxon>
    </lineage>
</organism>